<accession>A0A6N7EHX6</accession>
<dbReference type="Proteomes" id="UP000437709">
    <property type="component" value="Unassembled WGS sequence"/>
</dbReference>
<feature type="domain" description="DUF1731" evidence="4">
    <location>
        <begin position="281"/>
        <end position="326"/>
    </location>
</feature>
<keyword evidence="6" id="KW-1185">Reference proteome</keyword>
<evidence type="ECO:0000259" key="4">
    <source>
        <dbReference type="Pfam" id="PF08338"/>
    </source>
</evidence>
<evidence type="ECO:0000256" key="1">
    <source>
        <dbReference type="ARBA" id="ARBA00009353"/>
    </source>
</evidence>
<evidence type="ECO:0000256" key="2">
    <source>
        <dbReference type="SAM" id="MobiDB-lite"/>
    </source>
</evidence>
<proteinExistence type="inferred from homology"/>
<dbReference type="OrthoDB" id="9801773at2"/>
<dbReference type="PANTHER" id="PTHR11092">
    <property type="entry name" value="SUGAR NUCLEOTIDE EPIMERASE RELATED"/>
    <property type="match status" value="1"/>
</dbReference>
<reference evidence="5 6" key="1">
    <citation type="submission" date="2019-10" db="EMBL/GenBank/DDBJ databases">
        <title>Georgenia wutianyii sp. nov. and Georgenia yuyongxinii sp. nov. isolated from plateau pika (Ochotona curzoniae) in the Qinghai-Tibet plateau of China.</title>
        <authorList>
            <person name="Tian Z."/>
        </authorList>
    </citation>
    <scope>NUCLEOTIDE SEQUENCE [LARGE SCALE GENOMIC DNA]</scope>
    <source>
        <strain evidence="5 6">JCM 19765</strain>
    </source>
</reference>
<evidence type="ECO:0000313" key="6">
    <source>
        <dbReference type="Proteomes" id="UP000437709"/>
    </source>
</evidence>
<feature type="compositionally biased region" description="Low complexity" evidence="2">
    <location>
        <begin position="1"/>
        <end position="28"/>
    </location>
</feature>
<feature type="region of interest" description="Disordered" evidence="2">
    <location>
        <begin position="1"/>
        <end position="31"/>
    </location>
</feature>
<name>A0A6N7EHX6_9MICO</name>
<dbReference type="Pfam" id="PF01370">
    <property type="entry name" value="Epimerase"/>
    <property type="match status" value="1"/>
</dbReference>
<dbReference type="PANTHER" id="PTHR11092:SF0">
    <property type="entry name" value="EPIMERASE FAMILY PROTEIN SDR39U1"/>
    <property type="match status" value="1"/>
</dbReference>
<sequence length="329" mass="35414">MATAATQSQPSSPSQPSPQSQPSSQTQSRAPRTVLVAGASGFLGRHLVRHLERRGDVVRRLVRRAPATPSEFRWDPDTGALEPTALAGAEVVVNLGGASMGRVPWTRAYKDEIRFSRIRGTHLLAEAIARMPRPEGRPVRMLQAGGADVYGDRGNEVLDETSAPGPGFFAEICQDWEAATEPARESGAEVVVLRSGAVLAPSGGALGPLLLLLRAGLGGRLGSGESWWPWITLVDHVRAQLHLIDSRVTGPVNLVAPDTARQIEVARALARARRRPAPMVAPKSLLRLAGDDFADFLTSSHRVVPRVLQDDGFTFRHPDLTSAARWVAQ</sequence>
<gene>
    <name evidence="5" type="ORF">GB881_11475</name>
</gene>
<dbReference type="InterPro" id="IPR001509">
    <property type="entry name" value="Epimerase_deHydtase"/>
</dbReference>
<dbReference type="InterPro" id="IPR010099">
    <property type="entry name" value="SDR39U1"/>
</dbReference>
<dbReference type="AlphaFoldDB" id="A0A6N7EHX6"/>
<feature type="domain" description="NAD-dependent epimerase/dehydratase" evidence="3">
    <location>
        <begin position="34"/>
        <end position="250"/>
    </location>
</feature>
<comment type="caution">
    <text evidence="5">The sequence shown here is derived from an EMBL/GenBank/DDBJ whole genome shotgun (WGS) entry which is preliminary data.</text>
</comment>
<evidence type="ECO:0000313" key="5">
    <source>
        <dbReference type="EMBL" id="MPV37650.1"/>
    </source>
</evidence>
<dbReference type="EMBL" id="WHPC01000044">
    <property type="protein sequence ID" value="MPV37650.1"/>
    <property type="molecule type" value="Genomic_DNA"/>
</dbReference>
<protein>
    <submittedName>
        <fullName evidence="5">TIGR01777 family protein</fullName>
    </submittedName>
</protein>
<dbReference type="SUPFAM" id="SSF51735">
    <property type="entry name" value="NAD(P)-binding Rossmann-fold domains"/>
    <property type="match status" value="1"/>
</dbReference>
<comment type="similarity">
    <text evidence="1">Belongs to the NAD(P)-dependent epimerase/dehydratase family. SDR39U1 subfamily.</text>
</comment>
<dbReference type="RefSeq" id="WP_152195497.1">
    <property type="nucleotide sequence ID" value="NZ_VUKD01000003.1"/>
</dbReference>
<organism evidence="5 6">
    <name type="scientific">Georgenia subflava</name>
    <dbReference type="NCBI Taxonomy" id="1622177"/>
    <lineage>
        <taxon>Bacteria</taxon>
        <taxon>Bacillati</taxon>
        <taxon>Actinomycetota</taxon>
        <taxon>Actinomycetes</taxon>
        <taxon>Micrococcales</taxon>
        <taxon>Bogoriellaceae</taxon>
        <taxon>Georgenia</taxon>
    </lineage>
</organism>
<dbReference type="NCBIfam" id="TIGR01777">
    <property type="entry name" value="yfcH"/>
    <property type="match status" value="1"/>
</dbReference>
<dbReference type="InterPro" id="IPR036291">
    <property type="entry name" value="NAD(P)-bd_dom_sf"/>
</dbReference>
<dbReference type="InterPro" id="IPR013549">
    <property type="entry name" value="DUF1731"/>
</dbReference>
<evidence type="ECO:0000259" key="3">
    <source>
        <dbReference type="Pfam" id="PF01370"/>
    </source>
</evidence>
<dbReference type="Gene3D" id="3.40.50.720">
    <property type="entry name" value="NAD(P)-binding Rossmann-like Domain"/>
    <property type="match status" value="1"/>
</dbReference>
<dbReference type="Pfam" id="PF08338">
    <property type="entry name" value="DUF1731"/>
    <property type="match status" value="1"/>
</dbReference>